<dbReference type="AlphaFoldDB" id="A0A146JZ33"/>
<dbReference type="EMBL" id="GDID01006644">
    <property type="protein sequence ID" value="JAP89962.1"/>
    <property type="molecule type" value="Transcribed_RNA"/>
</dbReference>
<name>A0A146JZ33_9EUKA</name>
<evidence type="ECO:0000313" key="1">
    <source>
        <dbReference type="EMBL" id="JAP89962.1"/>
    </source>
</evidence>
<protein>
    <submittedName>
        <fullName evidence="1">Uncharacterized protein</fullName>
    </submittedName>
</protein>
<accession>A0A146JZ33</accession>
<feature type="non-terminal residue" evidence="1">
    <location>
        <position position="1"/>
    </location>
</feature>
<gene>
    <name evidence="1" type="ORF">TPC1_30543</name>
</gene>
<organism evidence="1">
    <name type="scientific">Trepomonas sp. PC1</name>
    <dbReference type="NCBI Taxonomy" id="1076344"/>
    <lineage>
        <taxon>Eukaryota</taxon>
        <taxon>Metamonada</taxon>
        <taxon>Diplomonadida</taxon>
        <taxon>Hexamitidae</taxon>
        <taxon>Hexamitinae</taxon>
        <taxon>Trepomonas</taxon>
    </lineage>
</organism>
<reference evidence="1" key="1">
    <citation type="submission" date="2015-07" db="EMBL/GenBank/DDBJ databases">
        <title>Adaptation to a free-living lifestyle via gene acquisitions in the diplomonad Trepomonas sp. PC1.</title>
        <authorList>
            <person name="Xu F."/>
            <person name="Jerlstrom-Hultqvist J."/>
            <person name="Kolisko M."/>
            <person name="Simpson A.G.B."/>
            <person name="Roger A.J."/>
            <person name="Svard S.G."/>
            <person name="Andersson J.O."/>
        </authorList>
    </citation>
    <scope>NUCLEOTIDE SEQUENCE</scope>
    <source>
        <strain evidence="1">PC1</strain>
    </source>
</reference>
<sequence>QKNTEAKKLAVDRKTMSFIPIGTSSHFYHFVNNVTKLFITDSAGNKKAEINIAKQLGQSPEYKFETHFGGGFYFVKCNNKVFQIVDQHIEEIFSSQKEGFDTQNLSFFQIETTYLNVCGRVFKFDQFQKKFNELNDPDLSLPMGAIYASFCDSSIFVDSSTKNFYRLLSIDGKLKIEPMTEVADQLITGMIFGVAVLTGNKLYSFEGNETFSMKQSVDGTLVLDQFGVSIHEDVRLKVISQKIYSQTTERMSDYLKEHENSKLYQPCYFCQSSTKYSVEEHFEIYEPGNALQTIFKQDHVLVQHSLKAYLDLAKEYTEEKIPQFKFVEQFKRPHKQVYQLQRFDCDDISRQLFQLQNKFYVDKFYYLHILSLQREQVANILEMNPILGSDYIAQPPSQNIKALRDFIFKNQVLKRKSSFPSEVQVKSQLQTFIQELVKSKEYNNNHGLIFVLYILALKKFLIYELPSLLQIETDYSEKFNTAFRVYLIQNYEELSTQLFTYANQKLVIDLQVNEQEMVKQLLVEACLLNADVNVVQNFTEGEKIVLFPELLKIKFPRVLAKAK</sequence>
<proteinExistence type="predicted"/>